<evidence type="ECO:0000256" key="2">
    <source>
        <dbReference type="SAM" id="MobiDB-lite"/>
    </source>
</evidence>
<keyword evidence="1" id="KW-0175">Coiled coil</keyword>
<evidence type="ECO:0000313" key="4">
    <source>
        <dbReference type="EMBL" id="HIT97615.1"/>
    </source>
</evidence>
<evidence type="ECO:0000313" key="5">
    <source>
        <dbReference type="Proteomes" id="UP000824161"/>
    </source>
</evidence>
<reference evidence="4" key="1">
    <citation type="submission" date="2020-10" db="EMBL/GenBank/DDBJ databases">
        <authorList>
            <person name="Gilroy R."/>
        </authorList>
    </citation>
    <scope>NUCLEOTIDE SEQUENCE</scope>
    <source>
        <strain evidence="4">1383</strain>
    </source>
</reference>
<keyword evidence="3" id="KW-0732">Signal</keyword>
<evidence type="ECO:0000256" key="3">
    <source>
        <dbReference type="SAM" id="SignalP"/>
    </source>
</evidence>
<dbReference type="AlphaFoldDB" id="A0A9D1H8I2"/>
<feature type="chain" id="PRO_5038984568" description="DUF4398 domain-containing protein" evidence="3">
    <location>
        <begin position="21"/>
        <end position="342"/>
    </location>
</feature>
<organism evidence="4 5">
    <name type="scientific">Candidatus Merdimorpha stercoravium</name>
    <dbReference type="NCBI Taxonomy" id="2840863"/>
    <lineage>
        <taxon>Bacteria</taxon>
        <taxon>Pseudomonadati</taxon>
        <taxon>Bacteroidota</taxon>
        <taxon>Flavobacteriia</taxon>
        <taxon>Flavobacteriales</taxon>
        <taxon>Candidatus Merdimorpha</taxon>
    </lineage>
</organism>
<feature type="coiled-coil region" evidence="1">
    <location>
        <begin position="92"/>
        <end position="123"/>
    </location>
</feature>
<reference evidence="4" key="2">
    <citation type="journal article" date="2021" name="PeerJ">
        <title>Extensive microbial diversity within the chicken gut microbiome revealed by metagenomics and culture.</title>
        <authorList>
            <person name="Gilroy R."/>
            <person name="Ravi A."/>
            <person name="Getino M."/>
            <person name="Pursley I."/>
            <person name="Horton D.L."/>
            <person name="Alikhan N.F."/>
            <person name="Baker D."/>
            <person name="Gharbi K."/>
            <person name="Hall N."/>
            <person name="Watson M."/>
            <person name="Adriaenssens E.M."/>
            <person name="Foster-Nyarko E."/>
            <person name="Jarju S."/>
            <person name="Secka A."/>
            <person name="Antonio M."/>
            <person name="Oren A."/>
            <person name="Chaudhuri R.R."/>
            <person name="La Ragione R."/>
            <person name="Hildebrand F."/>
            <person name="Pallen M.J."/>
        </authorList>
    </citation>
    <scope>NUCLEOTIDE SEQUENCE</scope>
    <source>
        <strain evidence="4">1383</strain>
    </source>
</reference>
<dbReference type="EMBL" id="DVLY01000049">
    <property type="protein sequence ID" value="HIT97615.1"/>
    <property type="molecule type" value="Genomic_DNA"/>
</dbReference>
<sequence length="342" mass="38088">MKRYAILLILSLGLCLGLGAQNPPAKGTPTEKDQGRELRENLRKATEAFMAAPDSKEAENNFVEAQKAVFAYQKKLEAQRKARAKKNGSEAFLQAEARLKAANDRLEEAKKAFEQQVSSASARDAFVKAQKAVFEAQKAMKPLILVDGKECKDLSGLDKRNMKSFTVIKNPEDLKPYGDKGKNGVVLIATYGDSPGKTTLEQMRMRYLSRAIGLKDKQKETFEKIYNSYTEQAETLRKENKTLAEKDTWQDALEQILKNNIAIEQKRYEMFRSLKSILSDEQLAKLYRADLRFAREMMARSNTPTPPADPSAGNKQPEGSQNPGKAPVGAKKGAPAPPAEKK</sequence>
<feature type="region of interest" description="Disordered" evidence="2">
    <location>
        <begin position="297"/>
        <end position="342"/>
    </location>
</feature>
<feature type="compositionally biased region" description="Low complexity" evidence="2">
    <location>
        <begin position="323"/>
        <end position="334"/>
    </location>
</feature>
<accession>A0A9D1H8I2</accession>
<feature type="coiled-coil region" evidence="1">
    <location>
        <begin position="219"/>
        <end position="246"/>
    </location>
</feature>
<gene>
    <name evidence="4" type="ORF">IAC44_02120</name>
</gene>
<comment type="caution">
    <text evidence="4">The sequence shown here is derived from an EMBL/GenBank/DDBJ whole genome shotgun (WGS) entry which is preliminary data.</text>
</comment>
<evidence type="ECO:0000256" key="1">
    <source>
        <dbReference type="SAM" id="Coils"/>
    </source>
</evidence>
<name>A0A9D1H8I2_9FLAO</name>
<dbReference type="Proteomes" id="UP000824161">
    <property type="component" value="Unassembled WGS sequence"/>
</dbReference>
<protein>
    <recommendedName>
        <fullName evidence="6">DUF4398 domain-containing protein</fullName>
    </recommendedName>
</protein>
<evidence type="ECO:0008006" key="6">
    <source>
        <dbReference type="Google" id="ProtNLM"/>
    </source>
</evidence>
<feature type="signal peptide" evidence="3">
    <location>
        <begin position="1"/>
        <end position="20"/>
    </location>
</feature>
<proteinExistence type="predicted"/>
<feature type="compositionally biased region" description="Polar residues" evidence="2">
    <location>
        <begin position="313"/>
        <end position="322"/>
    </location>
</feature>